<evidence type="ECO:0000313" key="2">
    <source>
        <dbReference type="Proteomes" id="UP000002035"/>
    </source>
</evidence>
<protein>
    <submittedName>
        <fullName evidence="1">Uncharacterized protein</fullName>
    </submittedName>
</protein>
<dbReference type="InterPro" id="IPR002110">
    <property type="entry name" value="Ankyrin_rpt"/>
</dbReference>
<dbReference type="Pfam" id="PF12796">
    <property type="entry name" value="Ank_2"/>
    <property type="match status" value="1"/>
</dbReference>
<gene>
    <name evidence="1" type="ORF">MCYG_00114</name>
</gene>
<dbReference type="RefSeq" id="XP_002850010.1">
    <property type="nucleotide sequence ID" value="XM_002849964.1"/>
</dbReference>
<dbReference type="Gene3D" id="1.25.40.20">
    <property type="entry name" value="Ankyrin repeat-containing domain"/>
    <property type="match status" value="1"/>
</dbReference>
<proteinExistence type="predicted"/>
<dbReference type="HOGENOM" id="CLU_2291039_0_0_1"/>
<sequence>MAGNAPALKAIADTRTWKWPKGQWDCYLVHRAAFNDYVDAVQVLLDSDCPIDKRDDRNMTALAVAAVRNKAATAKLLLEKGASRAKLSRDVRLAPSTLLEE</sequence>
<dbReference type="AlphaFoldDB" id="C5FBP2"/>
<dbReference type="InterPro" id="IPR036770">
    <property type="entry name" value="Ankyrin_rpt-contain_sf"/>
</dbReference>
<dbReference type="SUPFAM" id="SSF48403">
    <property type="entry name" value="Ankyrin repeat"/>
    <property type="match status" value="1"/>
</dbReference>
<dbReference type="STRING" id="554155.C5FBP2"/>
<dbReference type="Proteomes" id="UP000002035">
    <property type="component" value="Unassembled WGS sequence"/>
</dbReference>
<dbReference type="OrthoDB" id="194358at2759"/>
<organism evidence="1 2">
    <name type="scientific">Arthroderma otae (strain ATCC MYA-4605 / CBS 113480)</name>
    <name type="common">Microsporum canis</name>
    <dbReference type="NCBI Taxonomy" id="554155"/>
    <lineage>
        <taxon>Eukaryota</taxon>
        <taxon>Fungi</taxon>
        <taxon>Dikarya</taxon>
        <taxon>Ascomycota</taxon>
        <taxon>Pezizomycotina</taxon>
        <taxon>Eurotiomycetes</taxon>
        <taxon>Eurotiomycetidae</taxon>
        <taxon>Onygenales</taxon>
        <taxon>Arthrodermataceae</taxon>
        <taxon>Microsporum</taxon>
    </lineage>
</organism>
<accession>C5FBP2</accession>
<dbReference type="VEuPathDB" id="FungiDB:MCYG_00114"/>
<dbReference type="eggNOG" id="ENOG502RMSW">
    <property type="taxonomic scope" value="Eukaryota"/>
</dbReference>
<evidence type="ECO:0000313" key="1">
    <source>
        <dbReference type="EMBL" id="EEQ27226.1"/>
    </source>
</evidence>
<reference evidence="2" key="1">
    <citation type="journal article" date="2012" name="MBio">
        <title>Comparative genome analysis of Trichophyton rubrum and related dermatophytes reveals candidate genes involved in infection.</title>
        <authorList>
            <person name="Martinez D.A."/>
            <person name="Oliver B.G."/>
            <person name="Graeser Y."/>
            <person name="Goldberg J.M."/>
            <person name="Li W."/>
            <person name="Martinez-Rossi N.M."/>
            <person name="Monod M."/>
            <person name="Shelest E."/>
            <person name="Barton R.C."/>
            <person name="Birch E."/>
            <person name="Brakhage A.A."/>
            <person name="Chen Z."/>
            <person name="Gurr S.J."/>
            <person name="Heiman D."/>
            <person name="Heitman J."/>
            <person name="Kosti I."/>
            <person name="Rossi A."/>
            <person name="Saif S."/>
            <person name="Samalova M."/>
            <person name="Saunders C.W."/>
            <person name="Shea T."/>
            <person name="Summerbell R.C."/>
            <person name="Xu J."/>
            <person name="Young S."/>
            <person name="Zeng Q."/>
            <person name="Birren B.W."/>
            <person name="Cuomo C.A."/>
            <person name="White T.C."/>
        </authorList>
    </citation>
    <scope>NUCLEOTIDE SEQUENCE [LARGE SCALE GENOMIC DNA]</scope>
    <source>
        <strain evidence="2">ATCC MYA-4605 / CBS 113480</strain>
    </source>
</reference>
<dbReference type="GeneID" id="9223466"/>
<name>C5FBP2_ARTOC</name>
<keyword evidence="2" id="KW-1185">Reference proteome</keyword>
<dbReference type="EMBL" id="DS995701">
    <property type="protein sequence ID" value="EEQ27226.1"/>
    <property type="molecule type" value="Genomic_DNA"/>
</dbReference>